<dbReference type="InterPro" id="IPR002901">
    <property type="entry name" value="MGlyc_endo_b_GlcNAc-like_dom"/>
</dbReference>
<feature type="chain" id="PRO_5045770707" evidence="2">
    <location>
        <begin position="28"/>
        <end position="1344"/>
    </location>
</feature>
<comment type="caution">
    <text evidence="4">The sequence shown here is derived from an EMBL/GenBank/DDBJ whole genome shotgun (WGS) entry which is preliminary data.</text>
</comment>
<gene>
    <name evidence="4" type="ORF">ACFO4L_14715</name>
</gene>
<dbReference type="EMBL" id="JBHSGK010000019">
    <property type="protein sequence ID" value="MFC4737830.1"/>
    <property type="molecule type" value="Genomic_DNA"/>
</dbReference>
<evidence type="ECO:0000313" key="4">
    <source>
        <dbReference type="EMBL" id="MFC4737830.1"/>
    </source>
</evidence>
<dbReference type="SUPFAM" id="SSF47090">
    <property type="entry name" value="PGBD-like"/>
    <property type="match status" value="9"/>
</dbReference>
<evidence type="ECO:0000256" key="2">
    <source>
        <dbReference type="SAM" id="SignalP"/>
    </source>
</evidence>
<evidence type="ECO:0000313" key="5">
    <source>
        <dbReference type="Proteomes" id="UP001595896"/>
    </source>
</evidence>
<dbReference type="InterPro" id="IPR002477">
    <property type="entry name" value="Peptidoglycan-bd-like"/>
</dbReference>
<dbReference type="SMART" id="SM00047">
    <property type="entry name" value="LYZ2"/>
    <property type="match status" value="1"/>
</dbReference>
<keyword evidence="2" id="KW-0732">Signal</keyword>
<dbReference type="Pfam" id="PF08239">
    <property type="entry name" value="SH3_3"/>
    <property type="match status" value="1"/>
</dbReference>
<organism evidence="4 5">
    <name type="scientific">Bacillus daqingensis</name>
    <dbReference type="NCBI Taxonomy" id="872396"/>
    <lineage>
        <taxon>Bacteria</taxon>
        <taxon>Bacillati</taxon>
        <taxon>Bacillota</taxon>
        <taxon>Bacilli</taxon>
        <taxon>Bacillales</taxon>
        <taxon>Bacillaceae</taxon>
        <taxon>Bacillus</taxon>
    </lineage>
</organism>
<proteinExistence type="predicted"/>
<dbReference type="Gene3D" id="2.30.30.40">
    <property type="entry name" value="SH3 Domains"/>
    <property type="match status" value="1"/>
</dbReference>
<feature type="compositionally biased region" description="Basic and acidic residues" evidence="1">
    <location>
        <begin position="204"/>
        <end position="217"/>
    </location>
</feature>
<dbReference type="InterPro" id="IPR003646">
    <property type="entry name" value="SH3-like_bac-type"/>
</dbReference>
<dbReference type="Proteomes" id="UP001595896">
    <property type="component" value="Unassembled WGS sequence"/>
</dbReference>
<dbReference type="Gene3D" id="1.10.101.10">
    <property type="entry name" value="PGBD-like superfamily/PGBD"/>
    <property type="match status" value="9"/>
</dbReference>
<feature type="compositionally biased region" description="Low complexity" evidence="1">
    <location>
        <begin position="370"/>
        <end position="381"/>
    </location>
</feature>
<reference evidence="5" key="1">
    <citation type="journal article" date="2019" name="Int. J. Syst. Evol. Microbiol.">
        <title>The Global Catalogue of Microorganisms (GCM) 10K type strain sequencing project: providing services to taxonomists for standard genome sequencing and annotation.</title>
        <authorList>
            <consortium name="The Broad Institute Genomics Platform"/>
            <consortium name="The Broad Institute Genome Sequencing Center for Infectious Disease"/>
            <person name="Wu L."/>
            <person name="Ma J."/>
        </authorList>
    </citation>
    <scope>NUCLEOTIDE SEQUENCE [LARGE SCALE GENOMIC DNA]</scope>
    <source>
        <strain evidence="5">JCM 12165</strain>
    </source>
</reference>
<feature type="signal peptide" evidence="2">
    <location>
        <begin position="1"/>
        <end position="27"/>
    </location>
</feature>
<dbReference type="InterPro" id="IPR036366">
    <property type="entry name" value="PGBDSf"/>
</dbReference>
<dbReference type="InterPro" id="IPR036365">
    <property type="entry name" value="PGBD-like_sf"/>
</dbReference>
<evidence type="ECO:0000259" key="3">
    <source>
        <dbReference type="PROSITE" id="PS51781"/>
    </source>
</evidence>
<protein>
    <submittedName>
        <fullName evidence="4">Peptidoglycan-binding protein</fullName>
    </submittedName>
</protein>
<keyword evidence="5" id="KW-1185">Reference proteome</keyword>
<dbReference type="PROSITE" id="PS51781">
    <property type="entry name" value="SH3B"/>
    <property type="match status" value="1"/>
</dbReference>
<sequence length="1344" mass="151261">MKQKLKSSTIFFLVFLLLFSSFGTAFAEGSDNEDAQEEKQLTDDIIHDLTEEEFDELRWNIFREQLMLYEFDPEAEPSDEAIYTTEEELAEALHQFQADHDLEEASTYTEEAWEKMNELLEEQGYLLFIGQDKEETAELKHLLNELDPHEERFQEEELTTFYGIITAAAVKSYQETRELTPHGAVDEETYSQLSDEWALFREEQEAAREDEADHDLEGREEEVEEDEAREEDMDSDEESDLDSEAREEEADAEEEADLDSEAREEETEEDEAREEDTDSDEESDLNSEAREEELEEEEVREEDSDNAESDLDSEVREEEAEEDESDLDPEAREEESDEEATEEDIEEQDSVDSSSEENEEDESVNEAAEESFSSMSTFSTADEGLVFEDGDEAPEIREMKLELTKLGFGSFPSDPSERFGPVTMSVVADFQSYFGLDADGQVDPETFERISEEAGTYFQDFQEGEGIQEFKMMLTSLNYGSFPSSPSDRFGAVTANVVKDFQADNGLIVNGLGDSVTMQTLHALAEDVLEGSSLELPYVNGDEGPAVRDLKLMLTKLGFGSFPSDPSVRYGPVTMSVVEDFQRYFGLTVNGITDQQTLNRVEQEAGTIFQDGNAHSSIVDLKLDLTRLGYGTFPSNPSNRYGPVTSGVVKEFQSSEGLVTSGIADSRTMDRLEQRVAEHYDATLTLPYEDGDQGSAIVQLKKDLTTLGFGTFPSSPSVRYGPVTMRVVEDFQEYYGLPITGITNQTTANRIQSELNSRYRDGQAHSDIVTLKLNLTKLGFGSFPSSPSNRYGAVTASVVSDFQRANGLVVNGIGDSVTMSLLESQVGESFIGKAVVTANSNLNVRRGPSTNFSVIGQLPTGSVVDVISEENGWYRISHSSITEQPAYVSGMYLRMETDGLSYPYQNGDRGEEIVEMKQNLTKLGFGSFPSEPSEGYGSVTERVVREFQAYYGRTVNGRFSQSDADFINSIFNSHYIDGAEHENVRELKRNLSRLGFGSFPSNPSNRYGPVTAGVVSDFQRHHGLVVNGIGDPRTMQQINDEMAKIGNNIEYRNYQMTVSQMLNRQMPLRPQTDLYGGGWQNAREADVRRYIDPSNFNLDPNSRDMFQFLVLSQTSGVPASQLNNILRNRGILHNTGNAFKQAAESQGVNDIYLIAHALLETGNGTSRLSDGSFEVGQINSNMWVSVQPQANGSVRKYTLERRFNSANNSWSWISRRDDNYDTSRLDMKKTYNMFGIEAIDSDPYTRGSVRAYREGWFTPQASIQGGAKFISNNYLNRGQDTLYKMRWDPDFHEAALNSSISINRSSFYQYATDIGWAYKQTRMIKELYDQIDNPYLPFEVPVYR</sequence>
<evidence type="ECO:0000256" key="1">
    <source>
        <dbReference type="SAM" id="MobiDB-lite"/>
    </source>
</evidence>
<feature type="region of interest" description="Disordered" evidence="1">
    <location>
        <begin position="204"/>
        <end position="385"/>
    </location>
</feature>
<dbReference type="SMART" id="SM00287">
    <property type="entry name" value="SH3b"/>
    <property type="match status" value="1"/>
</dbReference>
<accession>A0ABV9NYS9</accession>
<feature type="domain" description="SH3b" evidence="3">
    <location>
        <begin position="831"/>
        <end position="897"/>
    </location>
</feature>
<dbReference type="Pfam" id="PF01471">
    <property type="entry name" value="PG_binding_1"/>
    <property type="match status" value="8"/>
</dbReference>
<name>A0ABV9NYS9_9BACI</name>
<feature type="compositionally biased region" description="Acidic residues" evidence="1">
    <location>
        <begin position="218"/>
        <end position="369"/>
    </location>
</feature>
<dbReference type="RefSeq" id="WP_377910417.1">
    <property type="nucleotide sequence ID" value="NZ_JBHSGK010000019.1"/>
</dbReference>